<evidence type="ECO:0000256" key="3">
    <source>
        <dbReference type="HAMAP-Rule" id="MF_01820"/>
    </source>
</evidence>
<proteinExistence type="inferred from homology"/>
<organism evidence="6 7">
    <name type="scientific">Eiseniibacteriota bacterium</name>
    <dbReference type="NCBI Taxonomy" id="2212470"/>
    <lineage>
        <taxon>Bacteria</taxon>
        <taxon>Candidatus Eiseniibacteriota</taxon>
    </lineage>
</organism>
<comment type="function">
    <text evidence="3">One of several proteins that assist in the late maturation steps of the functional core of the 30S ribosomal subunit. Helps release RbfA from mature subunits. May play a role in the assembly of ribosomal proteins into the subunit. Circularly permuted GTPase that catalyzes slow GTP hydrolysis, GTPase activity is stimulated by the 30S ribosomal subunit.</text>
</comment>
<dbReference type="CDD" id="cd01854">
    <property type="entry name" value="YjeQ_EngC"/>
    <property type="match status" value="1"/>
</dbReference>
<reference evidence="6 7" key="1">
    <citation type="journal article" date="2019" name="Nat. Microbiol.">
        <title>Mediterranean grassland soil C-N compound turnover is dependent on rainfall and depth, and is mediated by genomically divergent microorganisms.</title>
        <authorList>
            <person name="Diamond S."/>
            <person name="Andeer P.F."/>
            <person name="Li Z."/>
            <person name="Crits-Christoph A."/>
            <person name="Burstein D."/>
            <person name="Anantharaman K."/>
            <person name="Lane K.R."/>
            <person name="Thomas B.C."/>
            <person name="Pan C."/>
            <person name="Northen T.R."/>
            <person name="Banfield J.F."/>
        </authorList>
    </citation>
    <scope>NUCLEOTIDE SEQUENCE [LARGE SCALE GENOMIC DNA]</scope>
    <source>
        <strain evidence="6">WS_9</strain>
    </source>
</reference>
<gene>
    <name evidence="3 6" type="primary">rsgA</name>
    <name evidence="6" type="ORF">E6K79_00065</name>
</gene>
<comment type="similarity">
    <text evidence="3">Belongs to the TRAFAC class YlqF/YawG GTPase family. RsgA subfamily.</text>
</comment>
<keyword evidence="1 3" id="KW-0547">Nucleotide-binding</keyword>
<feature type="binding site" evidence="3">
    <location>
        <position position="267"/>
    </location>
    <ligand>
        <name>Zn(2+)</name>
        <dbReference type="ChEBI" id="CHEBI:29105"/>
    </ligand>
</feature>
<feature type="domain" description="CP-type G" evidence="5">
    <location>
        <begin position="87"/>
        <end position="244"/>
    </location>
</feature>
<dbReference type="InterPro" id="IPR027417">
    <property type="entry name" value="P-loop_NTPase"/>
</dbReference>
<evidence type="ECO:0000313" key="6">
    <source>
        <dbReference type="EMBL" id="TMQ67344.1"/>
    </source>
</evidence>
<dbReference type="GO" id="GO:0019843">
    <property type="term" value="F:rRNA binding"/>
    <property type="evidence" value="ECO:0007669"/>
    <property type="project" value="UniProtKB-KW"/>
</dbReference>
<keyword evidence="3" id="KW-0699">rRNA-binding</keyword>
<dbReference type="EMBL" id="VBOZ01000001">
    <property type="protein sequence ID" value="TMQ67344.1"/>
    <property type="molecule type" value="Genomic_DNA"/>
</dbReference>
<keyword evidence="3" id="KW-0862">Zinc</keyword>
<evidence type="ECO:0000256" key="1">
    <source>
        <dbReference type="ARBA" id="ARBA00022741"/>
    </source>
</evidence>
<dbReference type="SUPFAM" id="SSF52540">
    <property type="entry name" value="P-loop containing nucleoside triphosphate hydrolases"/>
    <property type="match status" value="1"/>
</dbReference>
<feature type="binding site" evidence="3">
    <location>
        <position position="272"/>
    </location>
    <ligand>
        <name>Zn(2+)</name>
        <dbReference type="ChEBI" id="CHEBI:29105"/>
    </ligand>
</feature>
<comment type="cofactor">
    <cofactor evidence="3">
        <name>Zn(2+)</name>
        <dbReference type="ChEBI" id="CHEBI:29105"/>
    </cofactor>
    <text evidence="3">Binds 1 zinc ion per subunit.</text>
</comment>
<dbReference type="Gene3D" id="1.10.40.50">
    <property type="entry name" value="Probable gtpase engc, domain 3"/>
    <property type="match status" value="1"/>
</dbReference>
<dbReference type="GO" id="GO:0005737">
    <property type="term" value="C:cytoplasm"/>
    <property type="evidence" value="ECO:0007669"/>
    <property type="project" value="UniProtKB-SubCell"/>
</dbReference>
<comment type="caution">
    <text evidence="6">The sequence shown here is derived from an EMBL/GenBank/DDBJ whole genome shotgun (WGS) entry which is preliminary data.</text>
</comment>
<comment type="subunit">
    <text evidence="3">Monomer. Associates with 30S ribosomal subunit, binds 16S rRNA.</text>
</comment>
<evidence type="ECO:0000259" key="5">
    <source>
        <dbReference type="PROSITE" id="PS51721"/>
    </source>
</evidence>
<keyword evidence="3" id="KW-0690">Ribosome biogenesis</keyword>
<sequence>MVDQSPPFPSSWIVAQVYGANVELWDGHAIHEAILARHLKSEAGSRHANPLAVGDEVEVEPGEPGGPMRVVSIAPRRTFLERSTGDSRGRTQIIAANATQAVIISSLAEPPFRPGLVDRWGLLARRGGLVPVLCLNKVDLGTHEEAERAIAEAAIPLEAVTVSAENGSGVDRLLELTAGRVSVFVGHSGVGKSSLLRRLIPNADALVGTVSAKNLKGRHTTTSSRLYPLPGGGIVIDTPGVRSVQLGQTDVAEVAAVFDEIAEAPPCRFRTCTHRTEPGCSILAGVQSGVVPSAIYARYRKLLEEAEVK</sequence>
<feature type="domain" description="EngC GTPase" evidence="4">
    <location>
        <begin position="96"/>
        <end position="242"/>
    </location>
</feature>
<dbReference type="PANTHER" id="PTHR32120">
    <property type="entry name" value="SMALL RIBOSOMAL SUBUNIT BIOGENESIS GTPASE RSGA"/>
    <property type="match status" value="1"/>
</dbReference>
<dbReference type="PROSITE" id="PS50936">
    <property type="entry name" value="ENGC_GTPASE"/>
    <property type="match status" value="1"/>
</dbReference>
<dbReference type="InterPro" id="IPR004881">
    <property type="entry name" value="Ribosome_biogen_GTPase_RsgA"/>
</dbReference>
<dbReference type="Pfam" id="PF03193">
    <property type="entry name" value="RsgA_GTPase"/>
    <property type="match status" value="1"/>
</dbReference>
<dbReference type="InterPro" id="IPR030378">
    <property type="entry name" value="G_CP_dom"/>
</dbReference>
<keyword evidence="3" id="KW-0963">Cytoplasm</keyword>
<feature type="binding site" evidence="3">
    <location>
        <begin position="136"/>
        <end position="139"/>
    </location>
    <ligand>
        <name>GTP</name>
        <dbReference type="ChEBI" id="CHEBI:37565"/>
    </ligand>
</feature>
<feature type="binding site" evidence="3">
    <location>
        <position position="274"/>
    </location>
    <ligand>
        <name>Zn(2+)</name>
        <dbReference type="ChEBI" id="CHEBI:29105"/>
    </ligand>
</feature>
<dbReference type="NCBIfam" id="TIGR00157">
    <property type="entry name" value="ribosome small subunit-dependent GTPase A"/>
    <property type="match status" value="1"/>
</dbReference>
<keyword evidence="3" id="KW-0378">Hydrolase</keyword>
<protein>
    <recommendedName>
        <fullName evidence="3">Small ribosomal subunit biogenesis GTPase RsgA</fullName>
        <ecNumber evidence="3">3.6.1.-</ecNumber>
    </recommendedName>
</protein>
<comment type="subcellular location">
    <subcellularLocation>
        <location evidence="3">Cytoplasm</location>
    </subcellularLocation>
</comment>
<dbReference type="Proteomes" id="UP000317691">
    <property type="component" value="Unassembled WGS sequence"/>
</dbReference>
<keyword evidence="3" id="KW-0479">Metal-binding</keyword>
<dbReference type="Gene3D" id="3.40.50.300">
    <property type="entry name" value="P-loop containing nucleotide triphosphate hydrolases"/>
    <property type="match status" value="1"/>
</dbReference>
<keyword evidence="2 3" id="KW-0342">GTP-binding</keyword>
<name>A0A538TUN6_UNCEI</name>
<dbReference type="GO" id="GO:0003924">
    <property type="term" value="F:GTPase activity"/>
    <property type="evidence" value="ECO:0007669"/>
    <property type="project" value="UniProtKB-UniRule"/>
</dbReference>
<evidence type="ECO:0000259" key="4">
    <source>
        <dbReference type="PROSITE" id="PS50936"/>
    </source>
</evidence>
<feature type="binding site" evidence="3">
    <location>
        <position position="280"/>
    </location>
    <ligand>
        <name>Zn(2+)</name>
        <dbReference type="ChEBI" id="CHEBI:29105"/>
    </ligand>
</feature>
<feature type="binding site" evidence="3">
    <location>
        <begin position="186"/>
        <end position="194"/>
    </location>
    <ligand>
        <name>GTP</name>
        <dbReference type="ChEBI" id="CHEBI:37565"/>
    </ligand>
</feature>
<dbReference type="GO" id="GO:0042274">
    <property type="term" value="P:ribosomal small subunit biogenesis"/>
    <property type="evidence" value="ECO:0007669"/>
    <property type="project" value="UniProtKB-UniRule"/>
</dbReference>
<dbReference type="PANTHER" id="PTHR32120:SF11">
    <property type="entry name" value="SMALL RIBOSOMAL SUBUNIT BIOGENESIS GTPASE RSGA 1, MITOCHONDRIAL-RELATED"/>
    <property type="match status" value="1"/>
</dbReference>
<dbReference type="InterPro" id="IPR010914">
    <property type="entry name" value="RsgA_GTPase_dom"/>
</dbReference>
<dbReference type="GO" id="GO:0046872">
    <property type="term" value="F:metal ion binding"/>
    <property type="evidence" value="ECO:0007669"/>
    <property type="project" value="UniProtKB-KW"/>
</dbReference>
<evidence type="ECO:0000313" key="7">
    <source>
        <dbReference type="Proteomes" id="UP000317691"/>
    </source>
</evidence>
<dbReference type="GO" id="GO:0005525">
    <property type="term" value="F:GTP binding"/>
    <property type="evidence" value="ECO:0007669"/>
    <property type="project" value="UniProtKB-UniRule"/>
</dbReference>
<dbReference type="PROSITE" id="PS51721">
    <property type="entry name" value="G_CP"/>
    <property type="match status" value="1"/>
</dbReference>
<accession>A0A538TUN6</accession>
<dbReference type="HAMAP" id="MF_01820">
    <property type="entry name" value="GTPase_RsgA"/>
    <property type="match status" value="1"/>
</dbReference>
<dbReference type="AlphaFoldDB" id="A0A538TUN6"/>
<keyword evidence="3" id="KW-0694">RNA-binding</keyword>
<dbReference type="EC" id="3.6.1.-" evidence="3"/>
<evidence type="ECO:0000256" key="2">
    <source>
        <dbReference type="ARBA" id="ARBA00023134"/>
    </source>
</evidence>